<evidence type="ECO:0000256" key="1">
    <source>
        <dbReference type="SAM" id="MobiDB-lite"/>
    </source>
</evidence>
<gene>
    <name evidence="2" type="ORF">GpartN1_g5059.t1</name>
</gene>
<protein>
    <submittedName>
        <fullName evidence="2">Uncharacterized protein</fullName>
    </submittedName>
</protein>
<proteinExistence type="predicted"/>
<organism evidence="2 3">
    <name type="scientific">Galdieria partita</name>
    <dbReference type="NCBI Taxonomy" id="83374"/>
    <lineage>
        <taxon>Eukaryota</taxon>
        <taxon>Rhodophyta</taxon>
        <taxon>Bangiophyceae</taxon>
        <taxon>Galdieriales</taxon>
        <taxon>Galdieriaceae</taxon>
        <taxon>Galdieria</taxon>
    </lineage>
</organism>
<feature type="compositionally biased region" description="Low complexity" evidence="1">
    <location>
        <begin position="107"/>
        <end position="120"/>
    </location>
</feature>
<evidence type="ECO:0000313" key="2">
    <source>
        <dbReference type="EMBL" id="GJQ13268.1"/>
    </source>
</evidence>
<feature type="compositionally biased region" description="Basic and acidic residues" evidence="1">
    <location>
        <begin position="126"/>
        <end position="138"/>
    </location>
</feature>
<dbReference type="EMBL" id="BQMJ01000041">
    <property type="protein sequence ID" value="GJQ13268.1"/>
    <property type="molecule type" value="Genomic_DNA"/>
</dbReference>
<feature type="region of interest" description="Disordered" evidence="1">
    <location>
        <begin position="107"/>
        <end position="160"/>
    </location>
</feature>
<name>A0A9C7URX6_9RHOD</name>
<comment type="caution">
    <text evidence="2">The sequence shown here is derived from an EMBL/GenBank/DDBJ whole genome shotgun (WGS) entry which is preliminary data.</text>
</comment>
<accession>A0A9C7URX6</accession>
<evidence type="ECO:0000313" key="3">
    <source>
        <dbReference type="Proteomes" id="UP001061958"/>
    </source>
</evidence>
<keyword evidence="3" id="KW-1185">Reference proteome</keyword>
<reference evidence="2" key="2">
    <citation type="submission" date="2022-01" db="EMBL/GenBank/DDBJ databases">
        <authorList>
            <person name="Hirooka S."/>
            <person name="Miyagishima S.Y."/>
        </authorList>
    </citation>
    <scope>NUCLEOTIDE SEQUENCE</scope>
    <source>
        <strain evidence="2">NBRC 102759</strain>
    </source>
</reference>
<reference evidence="2" key="1">
    <citation type="journal article" date="2022" name="Proc. Natl. Acad. Sci. U.S.A.">
        <title>Life cycle and functional genomics of the unicellular red alga Galdieria for elucidating algal and plant evolution and industrial use.</title>
        <authorList>
            <person name="Hirooka S."/>
            <person name="Itabashi T."/>
            <person name="Ichinose T.M."/>
            <person name="Onuma R."/>
            <person name="Fujiwara T."/>
            <person name="Yamashita S."/>
            <person name="Jong L.W."/>
            <person name="Tomita R."/>
            <person name="Iwane A.H."/>
            <person name="Miyagishima S.Y."/>
        </authorList>
    </citation>
    <scope>NUCLEOTIDE SEQUENCE</scope>
    <source>
        <strain evidence="2">NBRC 102759</strain>
    </source>
</reference>
<dbReference type="AlphaFoldDB" id="A0A9C7URX6"/>
<feature type="compositionally biased region" description="Polar residues" evidence="1">
    <location>
        <begin position="174"/>
        <end position="184"/>
    </location>
</feature>
<feature type="compositionally biased region" description="Polar residues" evidence="1">
    <location>
        <begin position="200"/>
        <end position="212"/>
    </location>
</feature>
<feature type="region of interest" description="Disordered" evidence="1">
    <location>
        <begin position="174"/>
        <end position="234"/>
    </location>
</feature>
<sequence length="303" mass="34825">MMRKFRHSIYHKRTLRFFVIALIATLTLFSTIFKLGGNLQLKNSDLLGRFPTLLEKYGADSQVLKEFLQKRAKGLQDWKHKDSNHITLQNTKDNNELPRNNVQALLEDSSTSELSSSTELYLKKQQHSDEKSQTHSTEKQQTTSSEEESTTSSSDDKIALEVEKTEYWNQLYKTNGGEDQSQKQFNRDQKPNAAQEDTESNSNQISKLSLPNPQDDVKELQDTKGSPLKGDNLFNEKDSHLELVLEASRLQAKFGDCDNYPAQASDLPENIKQTWCQMKGVDKDYVRWGIEKLEEMFTFQSSQ</sequence>
<dbReference type="Proteomes" id="UP001061958">
    <property type="component" value="Unassembled WGS sequence"/>
</dbReference>